<comment type="subcellular location">
    <subcellularLocation>
        <location evidence="1">Cell membrane</location>
        <topology evidence="1">Multi-pass membrane protein</topology>
    </subcellularLocation>
</comment>
<dbReference type="EMBL" id="VIGW01000002">
    <property type="protein sequence ID" value="TWS20387.1"/>
    <property type="molecule type" value="Genomic_DNA"/>
</dbReference>
<dbReference type="Proteomes" id="UP000317291">
    <property type="component" value="Unassembled WGS sequence"/>
</dbReference>
<dbReference type="CDD" id="cd06225">
    <property type="entry name" value="HAMP"/>
    <property type="match status" value="1"/>
</dbReference>
<evidence type="ECO:0000259" key="9">
    <source>
        <dbReference type="PROSITE" id="PS50125"/>
    </source>
</evidence>
<feature type="transmembrane region" description="Helical" evidence="8">
    <location>
        <begin position="68"/>
        <end position="93"/>
    </location>
</feature>
<dbReference type="Gene3D" id="6.10.340.10">
    <property type="match status" value="1"/>
</dbReference>
<comment type="caution">
    <text evidence="11">The sequence shown here is derived from an EMBL/GenBank/DDBJ whole genome shotgun (WGS) entry which is preliminary data.</text>
</comment>
<dbReference type="InterPro" id="IPR050697">
    <property type="entry name" value="Adenylyl/Guanylyl_Cyclase_3/4"/>
</dbReference>
<dbReference type="InterPro" id="IPR001054">
    <property type="entry name" value="A/G_cyclase"/>
</dbReference>
<proteinExistence type="inferred from homology"/>
<evidence type="ECO:0000256" key="3">
    <source>
        <dbReference type="ARBA" id="ARBA00022475"/>
    </source>
</evidence>
<dbReference type="InterPro" id="IPR003660">
    <property type="entry name" value="HAMP_dom"/>
</dbReference>
<dbReference type="Gene3D" id="3.30.70.1230">
    <property type="entry name" value="Nucleotide cyclase"/>
    <property type="match status" value="1"/>
</dbReference>
<dbReference type="GO" id="GO:0006171">
    <property type="term" value="P:cAMP biosynthetic process"/>
    <property type="evidence" value="ECO:0007669"/>
    <property type="project" value="TreeGrafter"/>
</dbReference>
<name>A0A5C5RB83_9ACTN</name>
<dbReference type="OrthoDB" id="368920at2"/>
<feature type="transmembrane region" description="Helical" evidence="8">
    <location>
        <begin position="31"/>
        <end position="56"/>
    </location>
</feature>
<evidence type="ECO:0000256" key="8">
    <source>
        <dbReference type="SAM" id="Phobius"/>
    </source>
</evidence>
<evidence type="ECO:0000256" key="1">
    <source>
        <dbReference type="ARBA" id="ARBA00004651"/>
    </source>
</evidence>
<dbReference type="PANTHER" id="PTHR43081:SF17">
    <property type="entry name" value="BLL5647 PROTEIN"/>
    <property type="match status" value="1"/>
</dbReference>
<feature type="domain" description="Guanylate cyclase" evidence="9">
    <location>
        <begin position="338"/>
        <end position="462"/>
    </location>
</feature>
<dbReference type="PROSITE" id="PS50125">
    <property type="entry name" value="GUANYLATE_CYCLASE_2"/>
    <property type="match status" value="1"/>
</dbReference>
<sequence length="540" mass="57658">MKLPRLRADYGSILLGSADDSSQLTRLRVQLVITIGVIVANLIGVGLAIALATVGIPEPSIPWDAWWMNYLVLPLYITFAFVLGATLGTVRLVRSLRWSIRGEEPNAAQARAAIVGPWRLTILQALLWGVGTVVMTVGYGSIDPELIPKIALVTGLSGVVVCAISYQITEFALRPAAARALEAGYRARRKGRLRMRAATAWAIGSGVPILGIFLVVLFGAFRDDTTKLDIFVAVAALAGIALLTGPLVTLLNIDALAAPLRVLGRAIRRVRDGETDVAVRIFDGSDMGELQAGFNEMTAGLAERERLRDLFGRHVGRDVAESALGHGVQLGGSEQVVGVLFVDVVGSTTLARQRPATEVVELLNRFFEVIVTAVEDNDGLVNKFEGDAVLAVFGAPLPHPDPAGGALRTSRLIAERLPSAVPDLTAGIGVSYGVVVAGNVGAIERYEYTVIGDPVNESARLSEVAKRDTTLPVASEPAVMGSREAESQHWRFTDELELRGRDELTRLYSPSPSRTSTSSTNIVPPTVKSRTPAVTNPDLA</sequence>
<feature type="domain" description="HAMP" evidence="10">
    <location>
        <begin position="254"/>
        <end position="306"/>
    </location>
</feature>
<accession>A0A5C5RB83</accession>
<keyword evidence="6 8" id="KW-0472">Membrane</keyword>
<keyword evidence="5 8" id="KW-1133">Transmembrane helix</keyword>
<dbReference type="GO" id="GO:0004016">
    <property type="term" value="F:adenylate cyclase activity"/>
    <property type="evidence" value="ECO:0007669"/>
    <property type="project" value="UniProtKB-ARBA"/>
</dbReference>
<evidence type="ECO:0000256" key="2">
    <source>
        <dbReference type="ARBA" id="ARBA00005381"/>
    </source>
</evidence>
<dbReference type="PROSITE" id="PS50885">
    <property type="entry name" value="HAMP"/>
    <property type="match status" value="1"/>
</dbReference>
<feature type="transmembrane region" description="Helical" evidence="8">
    <location>
        <begin position="230"/>
        <end position="251"/>
    </location>
</feature>
<feature type="transmembrane region" description="Helical" evidence="8">
    <location>
        <begin position="198"/>
        <end position="218"/>
    </location>
</feature>
<dbReference type="AlphaFoldDB" id="A0A5C5RB83"/>
<dbReference type="Pfam" id="PF00211">
    <property type="entry name" value="Guanylate_cyc"/>
    <property type="match status" value="1"/>
</dbReference>
<dbReference type="GO" id="GO:0005886">
    <property type="term" value="C:plasma membrane"/>
    <property type="evidence" value="ECO:0007669"/>
    <property type="project" value="UniProtKB-SubCell"/>
</dbReference>
<protein>
    <submittedName>
        <fullName evidence="11">Adenylate/guanylate cyclase domain-containing protein</fullName>
    </submittedName>
</protein>
<feature type="compositionally biased region" description="Low complexity" evidence="7">
    <location>
        <begin position="509"/>
        <end position="520"/>
    </location>
</feature>
<feature type="region of interest" description="Disordered" evidence="7">
    <location>
        <begin position="506"/>
        <end position="540"/>
    </location>
</feature>
<dbReference type="GO" id="GO:0035556">
    <property type="term" value="P:intracellular signal transduction"/>
    <property type="evidence" value="ECO:0007669"/>
    <property type="project" value="InterPro"/>
</dbReference>
<organism evidence="11 12">
    <name type="scientific">Tsukamurella asaccharolytica</name>
    <dbReference type="NCBI Taxonomy" id="2592067"/>
    <lineage>
        <taxon>Bacteria</taxon>
        <taxon>Bacillati</taxon>
        <taxon>Actinomycetota</taxon>
        <taxon>Actinomycetes</taxon>
        <taxon>Mycobacteriales</taxon>
        <taxon>Tsukamurellaceae</taxon>
        <taxon>Tsukamurella</taxon>
    </lineage>
</organism>
<dbReference type="RefSeq" id="WP_146559611.1">
    <property type="nucleotide sequence ID" value="NZ_VIGW01000002.1"/>
</dbReference>
<feature type="transmembrane region" description="Helical" evidence="8">
    <location>
        <begin position="146"/>
        <end position="166"/>
    </location>
</feature>
<dbReference type="InterPro" id="IPR029787">
    <property type="entry name" value="Nucleotide_cyclase"/>
</dbReference>
<reference evidence="11 12" key="1">
    <citation type="submission" date="2019-06" db="EMBL/GenBank/DDBJ databases">
        <title>Tsukamurella conjunctivitidis sp. nov., Tsukamurella assacharolytica sp. nov. and Tsukamurella sputae sp. nov. isolated from patients with conjunctivitis, bacteraemia (lymphoma) and respiratory infection (sputum) in Hong Kong.</title>
        <authorList>
            <person name="Teng J.L.L."/>
            <person name="Lee H.H."/>
            <person name="Fong J.Y.H."/>
            <person name="Fok K.M.N."/>
            <person name="Lau S.K.P."/>
            <person name="Woo P.C.Y."/>
        </authorList>
    </citation>
    <scope>NUCLEOTIDE SEQUENCE [LARGE SCALE GENOMIC DNA]</scope>
    <source>
        <strain evidence="11 12">HKU71</strain>
    </source>
</reference>
<evidence type="ECO:0000259" key="10">
    <source>
        <dbReference type="PROSITE" id="PS50885"/>
    </source>
</evidence>
<dbReference type="Pfam" id="PF00672">
    <property type="entry name" value="HAMP"/>
    <property type="match status" value="1"/>
</dbReference>
<keyword evidence="4 8" id="KW-0812">Transmembrane</keyword>
<feature type="transmembrane region" description="Helical" evidence="8">
    <location>
        <begin position="120"/>
        <end position="140"/>
    </location>
</feature>
<evidence type="ECO:0000256" key="5">
    <source>
        <dbReference type="ARBA" id="ARBA00022989"/>
    </source>
</evidence>
<comment type="similarity">
    <text evidence="2">Belongs to the adenylyl cyclase class-3 family.</text>
</comment>
<evidence type="ECO:0000313" key="11">
    <source>
        <dbReference type="EMBL" id="TWS20387.1"/>
    </source>
</evidence>
<keyword evidence="12" id="KW-1185">Reference proteome</keyword>
<evidence type="ECO:0000313" key="12">
    <source>
        <dbReference type="Proteomes" id="UP000317291"/>
    </source>
</evidence>
<evidence type="ECO:0000256" key="4">
    <source>
        <dbReference type="ARBA" id="ARBA00022692"/>
    </source>
</evidence>
<dbReference type="SMART" id="SM00304">
    <property type="entry name" value="HAMP"/>
    <property type="match status" value="1"/>
</dbReference>
<evidence type="ECO:0000256" key="7">
    <source>
        <dbReference type="SAM" id="MobiDB-lite"/>
    </source>
</evidence>
<dbReference type="CDD" id="cd07302">
    <property type="entry name" value="CHD"/>
    <property type="match status" value="1"/>
</dbReference>
<dbReference type="SMART" id="SM00044">
    <property type="entry name" value="CYCc"/>
    <property type="match status" value="1"/>
</dbReference>
<dbReference type="SUPFAM" id="SSF55073">
    <property type="entry name" value="Nucleotide cyclase"/>
    <property type="match status" value="1"/>
</dbReference>
<gene>
    <name evidence="11" type="ORF">FK529_03260</name>
</gene>
<evidence type="ECO:0000256" key="6">
    <source>
        <dbReference type="ARBA" id="ARBA00023136"/>
    </source>
</evidence>
<dbReference type="PANTHER" id="PTHR43081">
    <property type="entry name" value="ADENYLATE CYCLASE, TERMINAL-DIFFERENTIATION SPECIFIC-RELATED"/>
    <property type="match status" value="1"/>
</dbReference>
<keyword evidence="3" id="KW-1003">Cell membrane</keyword>